<proteinExistence type="predicted"/>
<organism evidence="1 2">
    <name type="scientific">Fusarium decemcellulare</name>
    <dbReference type="NCBI Taxonomy" id="57161"/>
    <lineage>
        <taxon>Eukaryota</taxon>
        <taxon>Fungi</taxon>
        <taxon>Dikarya</taxon>
        <taxon>Ascomycota</taxon>
        <taxon>Pezizomycotina</taxon>
        <taxon>Sordariomycetes</taxon>
        <taxon>Hypocreomycetidae</taxon>
        <taxon>Hypocreales</taxon>
        <taxon>Nectriaceae</taxon>
        <taxon>Fusarium</taxon>
        <taxon>Fusarium decemcellulare species complex</taxon>
    </lineage>
</organism>
<reference evidence="1" key="1">
    <citation type="submission" date="2022-08" db="EMBL/GenBank/DDBJ databases">
        <title>Genome Sequence of Fusarium decemcellulare.</title>
        <authorList>
            <person name="Buettner E."/>
        </authorList>
    </citation>
    <scope>NUCLEOTIDE SEQUENCE</scope>
    <source>
        <strain evidence="1">Babe19</strain>
    </source>
</reference>
<comment type="caution">
    <text evidence="1">The sequence shown here is derived from an EMBL/GenBank/DDBJ whole genome shotgun (WGS) entry which is preliminary data.</text>
</comment>
<sequence length="247" mass="27202">MQSAMISVISEPGQMSPSLEALLFAVYFAAATSLSNDEMLGLSHAAAKADLLNEPNVTSLQALAIFATCLRVHDNSRAVWVLIGTAIRLAQSIGIHRDGVSLKLDPFESELRLRLWWQLCLLDSRAPEDHGFANTIENLGHGLRLPLNVDDAQLYPAMRTLPVESEAWTETTFCLVQLEAAKLLHQVLGLNARNGPEATCTLQDIEKQRAEIEKHNQRVEARFLTLPRASATCAASRVPTTTQRVPR</sequence>
<evidence type="ECO:0000313" key="2">
    <source>
        <dbReference type="Proteomes" id="UP001148629"/>
    </source>
</evidence>
<protein>
    <submittedName>
        <fullName evidence="1">Uncharacterized protein</fullName>
    </submittedName>
</protein>
<name>A0ACC1RXZ7_9HYPO</name>
<gene>
    <name evidence="1" type="ORF">NM208_g10411</name>
</gene>
<accession>A0ACC1RXZ7</accession>
<dbReference type="Proteomes" id="UP001148629">
    <property type="component" value="Unassembled WGS sequence"/>
</dbReference>
<dbReference type="EMBL" id="JANRMS010001468">
    <property type="protein sequence ID" value="KAJ3528033.1"/>
    <property type="molecule type" value="Genomic_DNA"/>
</dbReference>
<evidence type="ECO:0000313" key="1">
    <source>
        <dbReference type="EMBL" id="KAJ3528033.1"/>
    </source>
</evidence>
<keyword evidence="2" id="KW-1185">Reference proteome</keyword>